<protein>
    <submittedName>
        <fullName evidence="2">Uncharacterized protein</fullName>
    </submittedName>
</protein>
<accession>A0AAU1I728</accession>
<dbReference type="EMBL" id="CP108140">
    <property type="protein sequence ID" value="WTP90875.1"/>
    <property type="molecule type" value="Genomic_DNA"/>
</dbReference>
<sequence length="98" mass="10145">MPPARRLMTACVTPTAAATTVDMTVPAALASVWAVIGPDGVATVLTGTYPDVASESRRPHPREPADTRLDTDPMPPDHGGLGYGGRRRPALASRAPAS</sequence>
<dbReference type="AlphaFoldDB" id="A0AAU1I728"/>
<evidence type="ECO:0000256" key="1">
    <source>
        <dbReference type="SAM" id="MobiDB-lite"/>
    </source>
</evidence>
<organism evidence="2">
    <name type="scientific">Streptomyces sp. NBC_00180</name>
    <dbReference type="NCBI Taxonomy" id="2903632"/>
    <lineage>
        <taxon>Bacteria</taxon>
        <taxon>Bacillati</taxon>
        <taxon>Actinomycetota</taxon>
        <taxon>Actinomycetes</taxon>
        <taxon>Kitasatosporales</taxon>
        <taxon>Streptomycetaceae</taxon>
        <taxon>Streptomyces</taxon>
    </lineage>
</organism>
<feature type="region of interest" description="Disordered" evidence="1">
    <location>
        <begin position="50"/>
        <end position="98"/>
    </location>
</feature>
<name>A0AAU1I728_9ACTN</name>
<reference evidence="2" key="1">
    <citation type="submission" date="2022-10" db="EMBL/GenBank/DDBJ databases">
        <title>The complete genomes of actinobacterial strains from the NBC collection.</title>
        <authorList>
            <person name="Joergensen T.S."/>
            <person name="Alvarez Arevalo M."/>
            <person name="Sterndorff E.B."/>
            <person name="Faurdal D."/>
            <person name="Vuksanovic O."/>
            <person name="Mourched A.-S."/>
            <person name="Charusanti P."/>
            <person name="Shaw S."/>
            <person name="Blin K."/>
            <person name="Weber T."/>
        </authorList>
    </citation>
    <scope>NUCLEOTIDE SEQUENCE</scope>
    <source>
        <strain evidence="2">NBC 00180</strain>
    </source>
</reference>
<proteinExistence type="predicted"/>
<feature type="compositionally biased region" description="Basic and acidic residues" evidence="1">
    <location>
        <begin position="54"/>
        <end position="71"/>
    </location>
</feature>
<evidence type="ECO:0000313" key="2">
    <source>
        <dbReference type="EMBL" id="WTP90875.1"/>
    </source>
</evidence>
<gene>
    <name evidence="2" type="ORF">OG477_38465</name>
</gene>